<dbReference type="EMBL" id="CAKKNE010000002">
    <property type="protein sequence ID" value="CAH0369262.1"/>
    <property type="molecule type" value="Genomic_DNA"/>
</dbReference>
<dbReference type="InterPro" id="IPR050272">
    <property type="entry name" value="Isochorismatase-like_hydrls"/>
</dbReference>
<keyword evidence="5" id="KW-1185">Reference proteome</keyword>
<comment type="similarity">
    <text evidence="1">Belongs to the isochorismatase family.</text>
</comment>
<dbReference type="Pfam" id="PF00857">
    <property type="entry name" value="Isochorismatase"/>
    <property type="match status" value="1"/>
</dbReference>
<evidence type="ECO:0000256" key="2">
    <source>
        <dbReference type="ARBA" id="ARBA00022801"/>
    </source>
</evidence>
<dbReference type="InterPro" id="IPR000868">
    <property type="entry name" value="Isochorismatase-like_dom"/>
</dbReference>
<accession>A0A8J2WUW2</accession>
<evidence type="ECO:0000256" key="1">
    <source>
        <dbReference type="ARBA" id="ARBA00006336"/>
    </source>
</evidence>
<dbReference type="GO" id="GO:0016787">
    <property type="term" value="F:hydrolase activity"/>
    <property type="evidence" value="ECO:0007669"/>
    <property type="project" value="UniProtKB-KW"/>
</dbReference>
<feature type="domain" description="Isochorismatase-like" evidence="3">
    <location>
        <begin position="10"/>
        <end position="185"/>
    </location>
</feature>
<sequence>MALSTVRRAAFVTLDLQPLICSFMDDGQRDALVSRVNKTMAQARAHNVPIAHVRVAFQPGHPEIHESHPIMGPAKQGNVLVDGTPEAALLPELDRDASEPVFTKVRVNAFTTTGLASWVSAHQTTELVMCGVATGLVVLKTAVHAIDQDLEVTVLSDLCVDADQARHDACMDAVFPTLARVMPSDEWLATLGSPQKTAAGALRGLL</sequence>
<dbReference type="SUPFAM" id="SSF52499">
    <property type="entry name" value="Isochorismatase-like hydrolases"/>
    <property type="match status" value="1"/>
</dbReference>
<dbReference type="CDD" id="cd00431">
    <property type="entry name" value="cysteine_hydrolases"/>
    <property type="match status" value="1"/>
</dbReference>
<evidence type="ECO:0000259" key="3">
    <source>
        <dbReference type="Pfam" id="PF00857"/>
    </source>
</evidence>
<protein>
    <recommendedName>
        <fullName evidence="3">Isochorismatase-like domain-containing protein</fullName>
    </recommendedName>
</protein>
<evidence type="ECO:0000313" key="5">
    <source>
        <dbReference type="Proteomes" id="UP000789595"/>
    </source>
</evidence>
<dbReference type="InterPro" id="IPR036380">
    <property type="entry name" value="Isochorismatase-like_sf"/>
</dbReference>
<dbReference type="AlphaFoldDB" id="A0A8J2WUW2"/>
<name>A0A8J2WUW2_9STRA</name>
<reference evidence="4" key="1">
    <citation type="submission" date="2021-11" db="EMBL/GenBank/DDBJ databases">
        <authorList>
            <consortium name="Genoscope - CEA"/>
            <person name="William W."/>
        </authorList>
    </citation>
    <scope>NUCLEOTIDE SEQUENCE</scope>
</reference>
<dbReference type="Proteomes" id="UP000789595">
    <property type="component" value="Unassembled WGS sequence"/>
</dbReference>
<dbReference type="OrthoDB" id="1739143at2759"/>
<dbReference type="PANTHER" id="PTHR43540:SF1">
    <property type="entry name" value="ISOCHORISMATASE HYDROLASE"/>
    <property type="match status" value="1"/>
</dbReference>
<evidence type="ECO:0000313" key="4">
    <source>
        <dbReference type="EMBL" id="CAH0369262.1"/>
    </source>
</evidence>
<dbReference type="PANTHER" id="PTHR43540">
    <property type="entry name" value="PEROXYUREIDOACRYLATE/UREIDOACRYLATE AMIDOHYDROLASE-RELATED"/>
    <property type="match status" value="1"/>
</dbReference>
<dbReference type="Gene3D" id="3.40.50.850">
    <property type="entry name" value="Isochorismatase-like"/>
    <property type="match status" value="1"/>
</dbReference>
<comment type="caution">
    <text evidence="4">The sequence shown here is derived from an EMBL/GenBank/DDBJ whole genome shotgun (WGS) entry which is preliminary data.</text>
</comment>
<organism evidence="4 5">
    <name type="scientific">Pelagomonas calceolata</name>
    <dbReference type="NCBI Taxonomy" id="35677"/>
    <lineage>
        <taxon>Eukaryota</taxon>
        <taxon>Sar</taxon>
        <taxon>Stramenopiles</taxon>
        <taxon>Ochrophyta</taxon>
        <taxon>Pelagophyceae</taxon>
        <taxon>Pelagomonadales</taxon>
        <taxon>Pelagomonadaceae</taxon>
        <taxon>Pelagomonas</taxon>
    </lineage>
</organism>
<gene>
    <name evidence="4" type="ORF">PECAL_2P23790</name>
</gene>
<proteinExistence type="inferred from homology"/>
<keyword evidence="2" id="KW-0378">Hydrolase</keyword>